<evidence type="ECO:0000313" key="1">
    <source>
        <dbReference type="EMBL" id="GFD00812.1"/>
    </source>
</evidence>
<feature type="non-terminal residue" evidence="1">
    <location>
        <position position="1"/>
    </location>
</feature>
<dbReference type="AlphaFoldDB" id="A0A699SRZ7"/>
<protein>
    <submittedName>
        <fullName evidence="1">Uncharacterized protein</fullName>
    </submittedName>
</protein>
<name>A0A699SRZ7_TANCI</name>
<proteinExistence type="predicted"/>
<reference evidence="1" key="1">
    <citation type="journal article" date="2019" name="Sci. Rep.">
        <title>Draft genome of Tanacetum cinerariifolium, the natural source of mosquito coil.</title>
        <authorList>
            <person name="Yamashiro T."/>
            <person name="Shiraishi A."/>
            <person name="Satake H."/>
            <person name="Nakayama K."/>
        </authorList>
    </citation>
    <scope>NUCLEOTIDE SEQUENCE</scope>
</reference>
<gene>
    <name evidence="1" type="ORF">Tci_872781</name>
</gene>
<sequence length="160" mass="16307">NFLVPLHRKDVGIGCGRAHSARIQGVVVEGHQLLRGVVGKLPAAGVGGGVALEVVGTSYPATVEEWASGVEQHSALEGQSTAPLLHRALQARGHGIAGTSRQKVAGVGAEAVEAAGQVAVNVVEVSAGQEGILVKIVPQQLFPNQVARLGFRVFLASGSS</sequence>
<comment type="caution">
    <text evidence="1">The sequence shown here is derived from an EMBL/GenBank/DDBJ whole genome shotgun (WGS) entry which is preliminary data.</text>
</comment>
<accession>A0A699SRZ7</accession>
<dbReference type="EMBL" id="BKCJ011187289">
    <property type="protein sequence ID" value="GFD00812.1"/>
    <property type="molecule type" value="Genomic_DNA"/>
</dbReference>
<organism evidence="1">
    <name type="scientific">Tanacetum cinerariifolium</name>
    <name type="common">Dalmatian daisy</name>
    <name type="synonym">Chrysanthemum cinerariifolium</name>
    <dbReference type="NCBI Taxonomy" id="118510"/>
    <lineage>
        <taxon>Eukaryota</taxon>
        <taxon>Viridiplantae</taxon>
        <taxon>Streptophyta</taxon>
        <taxon>Embryophyta</taxon>
        <taxon>Tracheophyta</taxon>
        <taxon>Spermatophyta</taxon>
        <taxon>Magnoliopsida</taxon>
        <taxon>eudicotyledons</taxon>
        <taxon>Gunneridae</taxon>
        <taxon>Pentapetalae</taxon>
        <taxon>asterids</taxon>
        <taxon>campanulids</taxon>
        <taxon>Asterales</taxon>
        <taxon>Asteraceae</taxon>
        <taxon>Asteroideae</taxon>
        <taxon>Anthemideae</taxon>
        <taxon>Anthemidinae</taxon>
        <taxon>Tanacetum</taxon>
    </lineage>
</organism>